<dbReference type="Pfam" id="PF07690">
    <property type="entry name" value="MFS_1"/>
    <property type="match status" value="1"/>
</dbReference>
<evidence type="ECO:0000313" key="10">
    <source>
        <dbReference type="EMBL" id="KAI5071711.1"/>
    </source>
</evidence>
<feature type="transmembrane region" description="Helical" evidence="8">
    <location>
        <begin position="267"/>
        <end position="289"/>
    </location>
</feature>
<keyword evidence="5" id="KW-0534">Nitrate assimilation</keyword>
<dbReference type="CDD" id="cd17341">
    <property type="entry name" value="MFS_NRT2_like"/>
    <property type="match status" value="1"/>
</dbReference>
<feature type="transmembrane region" description="Helical" evidence="8">
    <location>
        <begin position="396"/>
        <end position="416"/>
    </location>
</feature>
<feature type="transmembrane region" description="Helical" evidence="8">
    <location>
        <begin position="486"/>
        <end position="505"/>
    </location>
</feature>
<dbReference type="InterPro" id="IPR011701">
    <property type="entry name" value="MFS"/>
</dbReference>
<evidence type="ECO:0000256" key="8">
    <source>
        <dbReference type="SAM" id="Phobius"/>
    </source>
</evidence>
<dbReference type="InterPro" id="IPR044772">
    <property type="entry name" value="NO3_transporter"/>
</dbReference>
<evidence type="ECO:0000256" key="4">
    <source>
        <dbReference type="ARBA" id="ARBA00022989"/>
    </source>
</evidence>
<dbReference type="Proteomes" id="UP000886520">
    <property type="component" value="Chromosome 13"/>
</dbReference>
<comment type="subcellular location">
    <subcellularLocation>
        <location evidence="1">Membrane</location>
        <topology evidence="1">Multi-pass membrane protein</topology>
    </subcellularLocation>
</comment>
<dbReference type="GO" id="GO:0016020">
    <property type="term" value="C:membrane"/>
    <property type="evidence" value="ECO:0007669"/>
    <property type="project" value="UniProtKB-SubCell"/>
</dbReference>
<comment type="caution">
    <text evidence="10">The sequence shown here is derived from an EMBL/GenBank/DDBJ whole genome shotgun (WGS) entry which is preliminary data.</text>
</comment>
<dbReference type="AlphaFoldDB" id="A0A9D4ZGA1"/>
<dbReference type="GO" id="GO:0042128">
    <property type="term" value="P:nitrate assimilation"/>
    <property type="evidence" value="ECO:0007669"/>
    <property type="project" value="UniProtKB-KW"/>
</dbReference>
<feature type="transmembrane region" description="Helical" evidence="8">
    <location>
        <begin position="194"/>
        <end position="217"/>
    </location>
</feature>
<feature type="region of interest" description="Disordered" evidence="7">
    <location>
        <begin position="1"/>
        <end position="24"/>
    </location>
</feature>
<dbReference type="Gene3D" id="1.20.1250.20">
    <property type="entry name" value="MFS general substrate transporter like domains"/>
    <property type="match status" value="2"/>
</dbReference>
<reference evidence="10" key="1">
    <citation type="submission" date="2021-01" db="EMBL/GenBank/DDBJ databases">
        <title>Adiantum capillus-veneris genome.</title>
        <authorList>
            <person name="Fang Y."/>
            <person name="Liao Q."/>
        </authorList>
    </citation>
    <scope>NUCLEOTIDE SEQUENCE</scope>
    <source>
        <strain evidence="10">H3</strain>
        <tissue evidence="10">Leaf</tissue>
    </source>
</reference>
<evidence type="ECO:0000256" key="7">
    <source>
        <dbReference type="SAM" id="MobiDB-lite"/>
    </source>
</evidence>
<accession>A0A9D4ZGA1</accession>
<keyword evidence="4 8" id="KW-1133">Transmembrane helix</keyword>
<dbReference type="InterPro" id="IPR020846">
    <property type="entry name" value="MFS_dom"/>
</dbReference>
<feature type="compositionally biased region" description="Polar residues" evidence="7">
    <location>
        <begin position="1"/>
        <end position="23"/>
    </location>
</feature>
<proteinExistence type="inferred from homology"/>
<organism evidence="10 11">
    <name type="scientific">Adiantum capillus-veneris</name>
    <name type="common">Maidenhair fern</name>
    <dbReference type="NCBI Taxonomy" id="13818"/>
    <lineage>
        <taxon>Eukaryota</taxon>
        <taxon>Viridiplantae</taxon>
        <taxon>Streptophyta</taxon>
        <taxon>Embryophyta</taxon>
        <taxon>Tracheophyta</taxon>
        <taxon>Polypodiopsida</taxon>
        <taxon>Polypodiidae</taxon>
        <taxon>Polypodiales</taxon>
        <taxon>Pteridineae</taxon>
        <taxon>Pteridaceae</taxon>
        <taxon>Vittarioideae</taxon>
        <taxon>Adiantum</taxon>
    </lineage>
</organism>
<dbReference type="PANTHER" id="PTHR23515">
    <property type="entry name" value="HIGH-AFFINITY NITRATE TRANSPORTER 2.3"/>
    <property type="match status" value="1"/>
</dbReference>
<dbReference type="SUPFAM" id="SSF103473">
    <property type="entry name" value="MFS general substrate transporter"/>
    <property type="match status" value="1"/>
</dbReference>
<feature type="transmembrane region" description="Helical" evidence="8">
    <location>
        <begin position="354"/>
        <end position="375"/>
    </location>
</feature>
<feature type="compositionally biased region" description="Polar residues" evidence="7">
    <location>
        <begin position="580"/>
        <end position="589"/>
    </location>
</feature>
<evidence type="ECO:0000256" key="5">
    <source>
        <dbReference type="ARBA" id="ARBA00023063"/>
    </source>
</evidence>
<name>A0A9D4ZGA1_ADICA</name>
<sequence>MDSSLTSVVHSNPSSNIPNTSRPGISDLAGQHSRVLELPPSVVISAANLPATSNIRVATDVVVSVQQNPHDAELPRPTKFPLPVDSEYKAKRIKLFSLAQPYMRSFHISWFAFFVCFTSSFAAAPLLPVIRDNLNLRKEEVGKAGIASVCGSIASRLVMGFACDIVGPRYAGACAILLTAPAVFFMATVSTATGFILCRFFIGFSLATFVTCQFWMASMFSAPIVGLTTGITSGCGNLGGGAAQLLMPVLFDLIASPSFIGSPGFTAWRLSFFVPGIVQVLMGIIMLTCTQDTPLGNYRQLRKEGSRAKDNYGKVIINGTKNYRTWVLGMIYGFCFGVELTIDNVIAEYFFDKFGLTLFAAGVVASIFGLANFVTRPFGGALSDFVGQRFGMRGRLWVLWILQTLGGVFCIILPLAGSLGTAVAVMLVFAIFVEGAGGATTSIIPFVSRRSLGIVSGISGAGGNVGAMLTQLLFFTSASIPIETGLTNMGIMSICCTIVVATLYFPQWGGMFFGPSKSSDATEESYYGREWSAAEESLGMHHASMKFAQNSKGERGKRRSSPADEAEVLPSHDARVASNAIPTVMSNSS</sequence>
<feature type="region of interest" description="Disordered" evidence="7">
    <location>
        <begin position="544"/>
        <end position="589"/>
    </location>
</feature>
<feature type="transmembrane region" description="Helical" evidence="8">
    <location>
        <begin position="454"/>
        <end position="474"/>
    </location>
</feature>
<feature type="transmembrane region" description="Helical" evidence="8">
    <location>
        <begin position="323"/>
        <end position="342"/>
    </location>
</feature>
<evidence type="ECO:0000256" key="2">
    <source>
        <dbReference type="ARBA" id="ARBA00008432"/>
    </source>
</evidence>
<protein>
    <recommendedName>
        <fullName evidence="9">Major facilitator superfamily (MFS) profile domain-containing protein</fullName>
    </recommendedName>
</protein>
<dbReference type="EMBL" id="JABFUD020000013">
    <property type="protein sequence ID" value="KAI5071711.1"/>
    <property type="molecule type" value="Genomic_DNA"/>
</dbReference>
<gene>
    <name evidence="10" type="ORF">GOP47_0013962</name>
</gene>
<dbReference type="GO" id="GO:0015112">
    <property type="term" value="F:nitrate transmembrane transporter activity"/>
    <property type="evidence" value="ECO:0007669"/>
    <property type="project" value="InterPro"/>
</dbReference>
<evidence type="ECO:0000313" key="11">
    <source>
        <dbReference type="Proteomes" id="UP000886520"/>
    </source>
</evidence>
<dbReference type="PROSITE" id="PS50850">
    <property type="entry name" value="MFS"/>
    <property type="match status" value="1"/>
</dbReference>
<feature type="transmembrane region" description="Helical" evidence="8">
    <location>
        <begin position="422"/>
        <end position="447"/>
    </location>
</feature>
<evidence type="ECO:0000256" key="1">
    <source>
        <dbReference type="ARBA" id="ARBA00004141"/>
    </source>
</evidence>
<evidence type="ECO:0000256" key="3">
    <source>
        <dbReference type="ARBA" id="ARBA00022692"/>
    </source>
</evidence>
<dbReference type="InterPro" id="IPR036259">
    <property type="entry name" value="MFS_trans_sf"/>
</dbReference>
<comment type="similarity">
    <text evidence="2">Belongs to the major facilitator superfamily. Nitrate/nitrite porter (TC 2.A.1.8) family.</text>
</comment>
<dbReference type="FunFam" id="1.20.1250.20:FF:000053">
    <property type="entry name" value="Nitrate transporter 2.1"/>
    <property type="match status" value="1"/>
</dbReference>
<keyword evidence="6 8" id="KW-0472">Membrane</keyword>
<feature type="transmembrane region" description="Helical" evidence="8">
    <location>
        <begin position="170"/>
        <end position="188"/>
    </location>
</feature>
<keyword evidence="3 8" id="KW-0812">Transmembrane</keyword>
<feature type="domain" description="Major facilitator superfamily (MFS) profile" evidence="9">
    <location>
        <begin position="105"/>
        <end position="508"/>
    </location>
</feature>
<feature type="transmembrane region" description="Helical" evidence="8">
    <location>
        <begin position="110"/>
        <end position="130"/>
    </location>
</feature>
<evidence type="ECO:0000256" key="6">
    <source>
        <dbReference type="ARBA" id="ARBA00023136"/>
    </source>
</evidence>
<dbReference type="OrthoDB" id="434240at2759"/>
<keyword evidence="11" id="KW-1185">Reference proteome</keyword>
<evidence type="ECO:0000259" key="9">
    <source>
        <dbReference type="PROSITE" id="PS50850"/>
    </source>
</evidence>